<dbReference type="InterPro" id="IPR048933">
    <property type="entry name" value="B_lactamase-like_C"/>
</dbReference>
<protein>
    <submittedName>
        <fullName evidence="2">Putative metallo-hydrolase YflN</fullName>
        <ecNumber evidence="2">3.-.-.-</ecNumber>
    </submittedName>
</protein>
<feature type="domain" description="Metallo-beta-lactamase" evidence="1">
    <location>
        <begin position="42"/>
        <end position="264"/>
    </location>
</feature>
<organism evidence="2 3">
    <name type="scientific">Variovorax paradoxus</name>
    <dbReference type="NCBI Taxonomy" id="34073"/>
    <lineage>
        <taxon>Bacteria</taxon>
        <taxon>Pseudomonadati</taxon>
        <taxon>Pseudomonadota</taxon>
        <taxon>Betaproteobacteria</taxon>
        <taxon>Burkholderiales</taxon>
        <taxon>Comamonadaceae</taxon>
        <taxon>Variovorax</taxon>
    </lineage>
</organism>
<name>A0A0H2LTY3_VARPD</name>
<dbReference type="Gene3D" id="1.10.10.10">
    <property type="entry name" value="Winged helix-like DNA-binding domain superfamily/Winged helix DNA-binding domain"/>
    <property type="match status" value="1"/>
</dbReference>
<evidence type="ECO:0000313" key="2">
    <source>
        <dbReference type="EMBL" id="KLN53703.1"/>
    </source>
</evidence>
<dbReference type="Gene3D" id="3.60.15.10">
    <property type="entry name" value="Ribonuclease Z/Hydroxyacylglutathione hydrolase-like"/>
    <property type="match status" value="1"/>
</dbReference>
<dbReference type="SMART" id="SM00849">
    <property type="entry name" value="Lactamase_B"/>
    <property type="match status" value="1"/>
</dbReference>
<gene>
    <name evidence="2" type="primary">yflN</name>
    <name evidence="2" type="ORF">VPARA_52270</name>
</gene>
<dbReference type="InterPro" id="IPR036866">
    <property type="entry name" value="RibonucZ/Hydroxyglut_hydro"/>
</dbReference>
<dbReference type="AlphaFoldDB" id="A0A0H2LTY3"/>
<dbReference type="Pfam" id="PF00753">
    <property type="entry name" value="Lactamase_B"/>
    <property type="match status" value="1"/>
</dbReference>
<proteinExistence type="predicted"/>
<reference evidence="2 3" key="1">
    <citation type="submission" date="2015-03" db="EMBL/GenBank/DDBJ databases">
        <title>Genome sequence of Variovorax paradoxus TBEA6.</title>
        <authorList>
            <person name="Poehlein A."/>
            <person name="Schuldes J."/>
            <person name="Wuebbeler J.H."/>
            <person name="Hiessl S."/>
            <person name="Steinbuechel A."/>
            <person name="Daniel R."/>
        </authorList>
    </citation>
    <scope>NUCLEOTIDE SEQUENCE [LARGE SCALE GENOMIC DNA]</scope>
    <source>
        <strain evidence="2 3">TBEA6</strain>
    </source>
</reference>
<accession>A0A0H2LTY3</accession>
<dbReference type="SUPFAM" id="SSF56281">
    <property type="entry name" value="Metallo-hydrolase/oxidoreductase"/>
    <property type="match status" value="1"/>
</dbReference>
<dbReference type="RefSeq" id="WP_047786583.1">
    <property type="nucleotide sequence ID" value="NZ_JZWI01000031.1"/>
</dbReference>
<dbReference type="Pfam" id="PF21221">
    <property type="entry name" value="B_lactamase-like_C"/>
    <property type="match status" value="1"/>
</dbReference>
<evidence type="ECO:0000313" key="3">
    <source>
        <dbReference type="Proteomes" id="UP000035170"/>
    </source>
</evidence>
<dbReference type="Proteomes" id="UP000035170">
    <property type="component" value="Unassembled WGS sequence"/>
</dbReference>
<dbReference type="InterPro" id="IPR001279">
    <property type="entry name" value="Metallo-B-lactamas"/>
</dbReference>
<dbReference type="InterPro" id="IPR036388">
    <property type="entry name" value="WH-like_DNA-bd_sf"/>
</dbReference>
<dbReference type="GO" id="GO:0016787">
    <property type="term" value="F:hydrolase activity"/>
    <property type="evidence" value="ECO:0007669"/>
    <property type="project" value="UniProtKB-KW"/>
</dbReference>
<comment type="caution">
    <text evidence="2">The sequence shown here is derived from an EMBL/GenBank/DDBJ whole genome shotgun (WGS) entry which is preliminary data.</text>
</comment>
<keyword evidence="2" id="KW-0378">Hydrolase</keyword>
<keyword evidence="3" id="KW-1185">Reference proteome</keyword>
<dbReference type="PANTHER" id="PTHR23131">
    <property type="entry name" value="ENDORIBONUCLEASE LACTB2"/>
    <property type="match status" value="1"/>
</dbReference>
<dbReference type="InterPro" id="IPR050662">
    <property type="entry name" value="Sec-metab_biosynth-thioest"/>
</dbReference>
<dbReference type="PATRIC" id="fig|34073.19.peg.5341"/>
<evidence type="ECO:0000259" key="1">
    <source>
        <dbReference type="SMART" id="SM00849"/>
    </source>
</evidence>
<dbReference type="PANTHER" id="PTHR23131:SF4">
    <property type="entry name" value="METALLO-BETA-LACTAMASE SUPERFAMILY POTEIN"/>
    <property type="match status" value="1"/>
</dbReference>
<dbReference type="EC" id="3.-.-.-" evidence="2"/>
<dbReference type="EMBL" id="JZWI01000031">
    <property type="protein sequence ID" value="KLN53703.1"/>
    <property type="molecule type" value="Genomic_DNA"/>
</dbReference>
<sequence length="359" mass="39932">MNLLERELHYPLGDTLPAAGEALEVAPGVRWIRMRLPFALDHINLWLLRDSLDGVEGWTVVDCCIAHDEARAQWEQIFETQLQGLPILRVIVTHMHPDHIGLAEWLCTRWNAPLWISSTDYHVARVLSTAGDTLAVVDAAARFFASHGLTDPGAVAKIRARTNYYANMVPSVPDRFTRMMDGDTVAINGHAWRCISGYGHAPEHIALYCDELKLLLGGDMMRPRISTNVSVHAGEPEANSLRLFLDSIDKFKALPADTLGLPSHGKPFTGIHRRVDQLQEHHRDRLAELLEACTARPLTAAEGLPILFKRELDLHQMTFAMGETVAHLHLLWFAGQVRRELGTDGIYRFGAGSAAGQGL</sequence>